<evidence type="ECO:0000256" key="5">
    <source>
        <dbReference type="SAM" id="Phobius"/>
    </source>
</evidence>
<keyword evidence="5" id="KW-1133">Transmembrane helix</keyword>
<feature type="active site" evidence="4">
    <location>
        <position position="606"/>
    </location>
</feature>
<proteinExistence type="predicted"/>
<evidence type="ECO:0000256" key="4">
    <source>
        <dbReference type="PROSITE-ProRule" id="PRU10040"/>
    </source>
</evidence>
<organism evidence="7 8">
    <name type="scientific">Mesonia aestuariivivens</name>
    <dbReference type="NCBI Taxonomy" id="2796128"/>
    <lineage>
        <taxon>Bacteria</taxon>
        <taxon>Pseudomonadati</taxon>
        <taxon>Bacteroidota</taxon>
        <taxon>Flavobacteriia</taxon>
        <taxon>Flavobacteriales</taxon>
        <taxon>Flavobacteriaceae</taxon>
        <taxon>Mesonia</taxon>
    </lineage>
</organism>
<keyword evidence="2" id="KW-0378">Hydrolase</keyword>
<evidence type="ECO:0000313" key="7">
    <source>
        <dbReference type="EMBL" id="MBW2961767.1"/>
    </source>
</evidence>
<evidence type="ECO:0000256" key="1">
    <source>
        <dbReference type="ARBA" id="ARBA00022723"/>
    </source>
</evidence>
<dbReference type="Proteomes" id="UP000719267">
    <property type="component" value="Unassembled WGS sequence"/>
</dbReference>
<gene>
    <name evidence="7" type="ORF">KW502_08145</name>
</gene>
<comment type="caution">
    <text evidence="7">The sequence shown here is derived from an EMBL/GenBank/DDBJ whole genome shotgun (WGS) entry which is preliminary data.</text>
</comment>
<dbReference type="InterPro" id="IPR033131">
    <property type="entry name" value="Pectinesterase_Asp_AS"/>
</dbReference>
<evidence type="ECO:0000256" key="3">
    <source>
        <dbReference type="ARBA" id="ARBA00023180"/>
    </source>
</evidence>
<feature type="transmembrane region" description="Helical" evidence="5">
    <location>
        <begin position="7"/>
        <end position="25"/>
    </location>
</feature>
<dbReference type="InterPro" id="IPR052063">
    <property type="entry name" value="Polysaccharide_Lyase_1"/>
</dbReference>
<name>A0ABS6W1N5_9FLAO</name>
<dbReference type="PANTHER" id="PTHR42970:SF1">
    <property type="entry name" value="PECTATE LYASE C-RELATED"/>
    <property type="match status" value="1"/>
</dbReference>
<evidence type="ECO:0000313" key="8">
    <source>
        <dbReference type="Proteomes" id="UP000719267"/>
    </source>
</evidence>
<evidence type="ECO:0000256" key="2">
    <source>
        <dbReference type="ARBA" id="ARBA00022801"/>
    </source>
</evidence>
<keyword evidence="1" id="KW-0479">Metal-binding</keyword>
<dbReference type="PROSITE" id="PS00503">
    <property type="entry name" value="PECTINESTERASE_2"/>
    <property type="match status" value="1"/>
</dbReference>
<keyword evidence="8" id="KW-1185">Reference proteome</keyword>
<dbReference type="EMBL" id="JAHWDF010000007">
    <property type="protein sequence ID" value="MBW2961767.1"/>
    <property type="molecule type" value="Genomic_DNA"/>
</dbReference>
<protein>
    <submittedName>
        <fullName evidence="7">Pectin methylesterase</fullName>
    </submittedName>
</protein>
<dbReference type="RefSeq" id="WP_219040056.1">
    <property type="nucleotide sequence ID" value="NZ_JAHWDF010000007.1"/>
</dbReference>
<dbReference type="PANTHER" id="PTHR42970">
    <property type="entry name" value="PECTATE LYASE C-RELATED"/>
    <property type="match status" value="1"/>
</dbReference>
<keyword evidence="5" id="KW-0472">Membrane</keyword>
<feature type="domain" description="Pectinesterase catalytic" evidence="6">
    <location>
        <begin position="450"/>
        <end position="735"/>
    </location>
</feature>
<reference evidence="7 8" key="1">
    <citation type="submission" date="2021-07" db="EMBL/GenBank/DDBJ databases">
        <title>Mesonia aestuariivivens sp. nov., isolated from a tidal flat.</title>
        <authorList>
            <person name="Kim Y.-O."/>
            <person name="Yoon J.-H."/>
        </authorList>
    </citation>
    <scope>NUCLEOTIDE SEQUENCE [LARGE SCALE GENOMIC DNA]</scope>
    <source>
        <strain evidence="7 8">JHPTF-M18</strain>
    </source>
</reference>
<dbReference type="InterPro" id="IPR000070">
    <property type="entry name" value="Pectinesterase_cat"/>
</dbReference>
<keyword evidence="5" id="KW-0812">Transmembrane</keyword>
<evidence type="ECO:0000259" key="6">
    <source>
        <dbReference type="Pfam" id="PF01095"/>
    </source>
</evidence>
<keyword evidence="3" id="KW-0325">Glycoprotein</keyword>
<dbReference type="Pfam" id="PF01095">
    <property type="entry name" value="Pectinesterase"/>
    <property type="match status" value="1"/>
</dbReference>
<accession>A0ABS6W1N5</accession>
<sequence>MINQKQIQNSIFLLINILFFMVAYGQQKAFPTAEGFGQFTTGGRGGLVYKVTNLKDDGEGSLRKGILKDTVRTIVFEVSGTIELNSSLDINHGNLSILGQTAPGEGITIKGYPVKVKADNVIIRYMRFRMGDENGVEDDALGGRELKNTVIDHCSISWATDENASFYWTENFTMQYCIISEALNESVHHKGNHGYGAIWGGVNASFHHNLIVSNNSRNPRFGGSKSVPNSSHEFVDFRNNVIFNWGDNSIYGGEKGKYNIVNNYFKSGPATTSSKTDRIIGPSQPYGKFYIKGNHIVGFPEITKDNWNGGVQGENILEAKKEEEYAIHNNIKTQTALNAYENVLKNSGASLARDVVDQRIVYEVRTGKTTYGNGIIDSQEDVGGWPILRKGKSLTDSDGDGMPDEWERKNELLVTGNDANNFDLDKNYTNLEVYTNQLIHQKDTASKAYDFIVAKDGTGDFDNLTQLINNLPNFRKNETKVYIKNGVYKEKLVLPSSKTHITFVGENKEKTILTYDDYATKLNDFGEEIGTTGSTSFFVLANHFKAKNLTFENSAGPIAQAVAVRVDGDQVIFENCNFLGNQDTLYLHGKESRQYYNNCYIEGTVDFIFGWSVGLFTNCQIHSKSPGYVTAASTSKGAEYGMVFKKCNFTGDTEKNTVYLGRPWRDYAQTVLINCSLGEHIKTEGWHNWNKPEAEKTSFYAEYNSSGQGASNQRVKWAKKVSKNDLEKYTLSKMIGI</sequence>